<feature type="compositionally biased region" description="Basic residues" evidence="1">
    <location>
        <begin position="1540"/>
        <end position="1550"/>
    </location>
</feature>
<proteinExistence type="predicted"/>
<feature type="compositionally biased region" description="Low complexity" evidence="1">
    <location>
        <begin position="813"/>
        <end position="833"/>
    </location>
</feature>
<dbReference type="EMBL" id="JAFNEN010000048">
    <property type="protein sequence ID" value="KAG8197854.1"/>
    <property type="molecule type" value="Genomic_DNA"/>
</dbReference>
<feature type="region of interest" description="Disordered" evidence="1">
    <location>
        <begin position="1539"/>
        <end position="1558"/>
    </location>
</feature>
<dbReference type="GO" id="GO:0046983">
    <property type="term" value="F:protein dimerization activity"/>
    <property type="evidence" value="ECO:0007669"/>
    <property type="project" value="InterPro"/>
</dbReference>
<feature type="region of interest" description="Disordered" evidence="1">
    <location>
        <begin position="467"/>
        <end position="488"/>
    </location>
</feature>
<dbReference type="Proteomes" id="UP000827092">
    <property type="component" value="Unassembled WGS sequence"/>
</dbReference>
<feature type="region of interest" description="Disordered" evidence="1">
    <location>
        <begin position="731"/>
        <end position="760"/>
    </location>
</feature>
<feature type="compositionally biased region" description="Basic and acidic residues" evidence="1">
    <location>
        <begin position="208"/>
        <end position="223"/>
    </location>
</feature>
<feature type="region of interest" description="Disordered" evidence="1">
    <location>
        <begin position="796"/>
        <end position="845"/>
    </location>
</feature>
<feature type="region of interest" description="Disordered" evidence="1">
    <location>
        <begin position="1499"/>
        <end position="1525"/>
    </location>
</feature>
<feature type="compositionally biased region" description="Polar residues" evidence="1">
    <location>
        <begin position="1499"/>
        <end position="1509"/>
    </location>
</feature>
<feature type="region of interest" description="Disordered" evidence="1">
    <location>
        <begin position="1434"/>
        <end position="1457"/>
    </location>
</feature>
<feature type="region of interest" description="Disordered" evidence="1">
    <location>
        <begin position="1363"/>
        <end position="1393"/>
    </location>
</feature>
<keyword evidence="3" id="KW-1185">Reference proteome</keyword>
<sequence>MERNGDVIADFNYCPGRFRINTNDLLDSKMCKDDVNESIFCGVPKSMKNVVLSTDTVQSALKNLLASKQNFLDSDELMWKNSDSYNLSSSKTMPLISKESFLNGKLVLDTSNSSFQIENCFSSKSGIASEASLDTNSDSLQQTFDEENSSSSIEEIFCPIASKAAEVKSKYETRVELSQNVCFTKVKQELTVELNNFSSPQKEANPCLEERGEPHGQKKDRVMPELIPTLICLDDDDNGNEEENEDSVHSHKESPPAANIAGSPEMPKLIPFSVESDLLRVKAGHSNESKNIKCPSVDLQSCTRKLFPDAAVVDFENLKFKHKQLSPPLKDNVKEVGFSFSSSFKPSKQGTQELNCGVDLSQKGTKKCRSKSKSLDGEIPELLKDSEGETKSEHSDCNKVSYKKAKKRVGQINIDKKIDHAKDSVSDIRQPKVLLRRISLDQVSGHGIKKISSNGKSEKITFENCLPKDSNDNSLTSQPVCDDNSSNEAPEIEEIEGVRFFQFRSKHDMEEFNRKPMVGEDEMELIVPTKTTDITLIKGWRNKYFANDSQLHYIQSDDGNSRDESSQNAKSVPMLAGSNESKFLDFRNCLKDNKTKSLDVKFHVDSSPVEPKKEHLKSDTKELKPETKETVKYEKPSNAMSAFVSKDLDNFLKNSATLNIQLLQKVNPNITPILKGDGILSLGKLRQPDYKLNTLAALKKRNFLNKLKEDKKPQVPAIYSSDSDDAVVVISSSEESSTEDDVPVASLNSGRKRMATSNPDTVSLISSIKRRKSDASLDGASQRVVLRLTKGNQGPSDNYKVFGVSSEKHDSEYSPSSTSSSSTSSESSSSSSSEDSEVEEIPDEFKTNAEGKAYIKESIFLNVSEAELLGEFLTNMNVLGTNKDMTMLVQSNESYYGQGPVLQTETCADALDALLTTKEYIDLKNKRTPKKKLKAWQKYLPKKVTKDQKQKYTIVPCVPKKLADIDKKPTKPEISGKSESVKDEKLSTKPKLKRFKLKKTITEIEKPKPGDEIVNVKCQVPVSNDVPKVRKRRSRSALDPCDPLLLLERGKRSIRLPARYLDSAVLAAGSEWVSPIFVEDDKKTRKQLLDVLGKISSNKESSGEPKKVIAKKQELSVSEEQMVKKTTNDNIQPNKAIKRQIKTTNTVKKIKFDEVAGCLRIEESDSSNNQNGLIDKKVPKLPKDDTYLMPSCPCWPCSRTMSYKKSTKEFLCLTHNPILEKQNNSKFVLASKTSQESTLNESIPADIEIIRSTGPIFGSHTEEKISSVENKVSEGSESIHPNKTLSILSDSPPVVGDEKMLTTKEAVKDISKKMVFVLPVNKGTTNNSLPSKSQPVLRTKEHQISAHKALQLALEMRGKPPILIRKPVPENSSSNTPNTETTSAPVLSPPPVTTGPSVVFKLPSVYDNRFVKLAPKPLPQATSEKQLPNINANSLQQSNTPQQSSLPSQDPSKPVMKGFKIGNVNFYLEQGQKNNSCHPVLKYLANKLSPSSLSTVISNGANNSASDSKSPTKSETDSSALNKVDEALTSPKVSLDLHNYNKKLERRRKSPLSQRVFNESPESKKILGQLSDSDVDVDTVDEQYNPKLALKQQQLANSSGSDASDIDCDEIFTSDINNVIFNGLEKSIRERKRRLYIKRSFERLKGTTPFFNGAKGSAEILTKATFAVQKLKTKEIALRQAKRILRFHNGHLLEELAKQIKDIKEPEMRNRLKKQIITDLANDWTTHRKKNNSTRTKRKKKLVTTSLETNKDVSVNGTESQIEAPSKQFELNEIPKMGLHDSSISFEMASKETEEPVVQLRILELPSSETDKDILSLLDSQIEVRSEETIPPQTQGLDLSQPSSEKKPPVPEALDENNSDDDDLLVIDLEGYAADNASPKKVWRLFYGLQSSRPSHREMDMDNFPGLVPLYPSEFYEADNPFALDLSKFSALASTSSSQMFITNAGERHEKSKPSGLSVSPRKVPHRTTKDIKILHGVGNSPDDEDIKEVVIPKPTSPKVLEEIVIGDSDDESMDTEQTPNYSSTIDSVVIKTDSPIKSLSS</sequence>
<evidence type="ECO:0000313" key="2">
    <source>
        <dbReference type="EMBL" id="KAG8197854.1"/>
    </source>
</evidence>
<feature type="compositionally biased region" description="Polar residues" evidence="1">
    <location>
        <begin position="472"/>
        <end position="488"/>
    </location>
</feature>
<organism evidence="2 3">
    <name type="scientific">Oedothorax gibbosus</name>
    <dbReference type="NCBI Taxonomy" id="931172"/>
    <lineage>
        <taxon>Eukaryota</taxon>
        <taxon>Metazoa</taxon>
        <taxon>Ecdysozoa</taxon>
        <taxon>Arthropoda</taxon>
        <taxon>Chelicerata</taxon>
        <taxon>Arachnida</taxon>
        <taxon>Araneae</taxon>
        <taxon>Araneomorphae</taxon>
        <taxon>Entelegynae</taxon>
        <taxon>Araneoidea</taxon>
        <taxon>Linyphiidae</taxon>
        <taxon>Erigoninae</taxon>
        <taxon>Oedothorax</taxon>
    </lineage>
</organism>
<feature type="region of interest" description="Disordered" evidence="1">
    <location>
        <begin position="607"/>
        <end position="628"/>
    </location>
</feature>
<dbReference type="Gene3D" id="4.10.280.10">
    <property type="entry name" value="Helix-loop-helix DNA-binding domain"/>
    <property type="match status" value="1"/>
</dbReference>
<feature type="region of interest" description="Disordered" evidence="1">
    <location>
        <begin position="1825"/>
        <end position="1861"/>
    </location>
</feature>
<feature type="compositionally biased region" description="Polar residues" evidence="1">
    <location>
        <begin position="2016"/>
        <end position="2027"/>
    </location>
</feature>
<comment type="caution">
    <text evidence="2">The sequence shown here is derived from an EMBL/GenBank/DDBJ whole genome shotgun (WGS) entry which is preliminary data.</text>
</comment>
<accession>A0AAV6VMS9</accession>
<evidence type="ECO:0000313" key="3">
    <source>
        <dbReference type="Proteomes" id="UP000827092"/>
    </source>
</evidence>
<dbReference type="SUPFAM" id="SSF47459">
    <property type="entry name" value="HLH, helix-loop-helix DNA-binding domain"/>
    <property type="match status" value="1"/>
</dbReference>
<feature type="region of interest" description="Disordered" evidence="1">
    <location>
        <begin position="199"/>
        <end position="266"/>
    </location>
</feature>
<name>A0AAV6VMS9_9ARAC</name>
<gene>
    <name evidence="2" type="ORF">JTE90_024255</name>
</gene>
<feature type="compositionally biased region" description="Low complexity" evidence="1">
    <location>
        <begin position="1441"/>
        <end position="1454"/>
    </location>
</feature>
<feature type="compositionally biased region" description="Polar residues" evidence="1">
    <location>
        <begin position="1831"/>
        <end position="1843"/>
    </location>
</feature>
<dbReference type="InterPro" id="IPR036638">
    <property type="entry name" value="HLH_DNA-bd_sf"/>
</dbReference>
<feature type="region of interest" description="Disordered" evidence="1">
    <location>
        <begin position="2006"/>
        <end position="2027"/>
    </location>
</feature>
<reference evidence="2 3" key="1">
    <citation type="journal article" date="2022" name="Nat. Ecol. Evol.">
        <title>A masculinizing supergene underlies an exaggerated male reproductive morph in a spider.</title>
        <authorList>
            <person name="Hendrickx F."/>
            <person name="De Corte Z."/>
            <person name="Sonet G."/>
            <person name="Van Belleghem S.M."/>
            <person name="Kostlbacher S."/>
            <person name="Vangestel C."/>
        </authorList>
    </citation>
    <scope>NUCLEOTIDE SEQUENCE [LARGE SCALE GENOMIC DNA]</scope>
    <source>
        <strain evidence="2">W744_W776</strain>
    </source>
</reference>
<feature type="region of interest" description="Disordered" evidence="1">
    <location>
        <begin position="1947"/>
        <end position="1966"/>
    </location>
</feature>
<evidence type="ECO:0000256" key="1">
    <source>
        <dbReference type="SAM" id="MobiDB-lite"/>
    </source>
</evidence>
<protein>
    <submittedName>
        <fullName evidence="2">Uncharacterized protein</fullName>
    </submittedName>
</protein>
<feature type="compositionally biased region" description="Low complexity" evidence="1">
    <location>
        <begin position="1369"/>
        <end position="1386"/>
    </location>
</feature>
<feature type="compositionally biased region" description="Acidic residues" evidence="1">
    <location>
        <begin position="233"/>
        <end position="245"/>
    </location>
</feature>